<dbReference type="InterPro" id="IPR037066">
    <property type="entry name" value="Plug_dom_sf"/>
</dbReference>
<accession>A0ABU8NHH1</accession>
<evidence type="ECO:0000313" key="14">
    <source>
        <dbReference type="EMBL" id="MEJ2901694.1"/>
    </source>
</evidence>
<dbReference type="Gene3D" id="2.170.130.10">
    <property type="entry name" value="TonB-dependent receptor, plug domain"/>
    <property type="match status" value="1"/>
</dbReference>
<dbReference type="SUPFAM" id="SSF56935">
    <property type="entry name" value="Porins"/>
    <property type="match status" value="1"/>
</dbReference>
<dbReference type="Pfam" id="PF07660">
    <property type="entry name" value="STN"/>
    <property type="match status" value="1"/>
</dbReference>
<comment type="similarity">
    <text evidence="10 11">Belongs to the TonB-dependent receptor family.</text>
</comment>
<keyword evidence="6" id="KW-0408">Iron</keyword>
<dbReference type="PROSITE" id="PS52016">
    <property type="entry name" value="TONB_DEPENDENT_REC_3"/>
    <property type="match status" value="1"/>
</dbReference>
<keyword evidence="5 10" id="KW-0812">Transmembrane</keyword>
<keyword evidence="12" id="KW-0732">Signal</keyword>
<dbReference type="InterPro" id="IPR023996">
    <property type="entry name" value="TonB-dep_OMP_SusC/RagA"/>
</dbReference>
<evidence type="ECO:0000256" key="4">
    <source>
        <dbReference type="ARBA" id="ARBA00022496"/>
    </source>
</evidence>
<organism evidence="14 15">
    <name type="scientific">Pedobacter panaciterrae</name>
    <dbReference type="NCBI Taxonomy" id="363849"/>
    <lineage>
        <taxon>Bacteria</taxon>
        <taxon>Pseudomonadati</taxon>
        <taxon>Bacteroidota</taxon>
        <taxon>Sphingobacteriia</taxon>
        <taxon>Sphingobacteriales</taxon>
        <taxon>Sphingobacteriaceae</taxon>
        <taxon>Pedobacter</taxon>
    </lineage>
</organism>
<keyword evidence="7 11" id="KW-0798">TonB box</keyword>
<dbReference type="SUPFAM" id="SSF49464">
    <property type="entry name" value="Carboxypeptidase regulatory domain-like"/>
    <property type="match status" value="1"/>
</dbReference>
<dbReference type="InterPro" id="IPR000531">
    <property type="entry name" value="Beta-barrel_TonB"/>
</dbReference>
<evidence type="ECO:0000259" key="13">
    <source>
        <dbReference type="SMART" id="SM00965"/>
    </source>
</evidence>
<evidence type="ECO:0000256" key="3">
    <source>
        <dbReference type="ARBA" id="ARBA00022452"/>
    </source>
</evidence>
<feature type="chain" id="PRO_5045058600" evidence="12">
    <location>
        <begin position="18"/>
        <end position="1073"/>
    </location>
</feature>
<dbReference type="Gene3D" id="2.60.40.1120">
    <property type="entry name" value="Carboxypeptidase-like, regulatory domain"/>
    <property type="match status" value="1"/>
</dbReference>
<protein>
    <submittedName>
        <fullName evidence="14">TonB-dependent receptor</fullName>
    </submittedName>
</protein>
<evidence type="ECO:0000256" key="9">
    <source>
        <dbReference type="ARBA" id="ARBA00023237"/>
    </source>
</evidence>
<keyword evidence="9 10" id="KW-0998">Cell outer membrane</keyword>
<dbReference type="InterPro" id="IPR012910">
    <property type="entry name" value="Plug_dom"/>
</dbReference>
<keyword evidence="3 10" id="KW-1134">Transmembrane beta strand</keyword>
<keyword evidence="4" id="KW-0406">Ion transport</keyword>
<dbReference type="RefSeq" id="WP_337715523.1">
    <property type="nucleotide sequence ID" value="NZ_JBBEUB010000001.1"/>
</dbReference>
<dbReference type="InterPro" id="IPR011662">
    <property type="entry name" value="Secretin/TonB_short_N"/>
</dbReference>
<comment type="subcellular location">
    <subcellularLocation>
        <location evidence="1 10">Cell outer membrane</location>
        <topology evidence="1 10">Multi-pass membrane protein</topology>
    </subcellularLocation>
</comment>
<dbReference type="EMBL" id="JBBEUB010000001">
    <property type="protein sequence ID" value="MEJ2901694.1"/>
    <property type="molecule type" value="Genomic_DNA"/>
</dbReference>
<dbReference type="SMART" id="SM00965">
    <property type="entry name" value="STN"/>
    <property type="match status" value="1"/>
</dbReference>
<gene>
    <name evidence="14" type="ORF">WAE58_04635</name>
</gene>
<dbReference type="Gene3D" id="3.55.50.30">
    <property type="match status" value="1"/>
</dbReference>
<keyword evidence="2 10" id="KW-0813">Transport</keyword>
<evidence type="ECO:0000256" key="2">
    <source>
        <dbReference type="ARBA" id="ARBA00022448"/>
    </source>
</evidence>
<dbReference type="InterPro" id="IPR023997">
    <property type="entry name" value="TonB-dep_OMP_SusC/RagA_CS"/>
</dbReference>
<keyword evidence="4" id="KW-0410">Iron transport</keyword>
<evidence type="ECO:0000256" key="5">
    <source>
        <dbReference type="ARBA" id="ARBA00022692"/>
    </source>
</evidence>
<sequence>MKITIFFLFVTLMQVSAAGLAQNITFKKKSATLEQVFREITRQSGYNFFYPDAKIDHRKSLNADFRETPLKVVLDQIFDGSGYFYTIDDKNIIVKSAPISAASGSGKSKRIDVHGTVTDDKGAVLAGASVHVKNATKTALTDKNGHFLLVDVEPGATIIISYLGFQTREVAAAADLGTISLQPGVSGLDEIQIIGYGTTTQKKSTGSIKSIKASEIARQPVTNPLLALQGNVPGMYISQTNGLPGSAVNIRIRGQNSIGAGNNPLYIIDGVPFNSEPINQQSGGSYSLAANGNTSPFNSINPNDIESISVLKDADATAIYGSRAANGVVLITTKQGKSGKARVNFNVYTGVGRSASKMSLLNTQQYLELRRQAFENDNSVPDESNAPDLTLWGEGYTDFQKLLFGNSAHITEASTSLSGGSETTTFMLSGTYRNEGSVLPGDQGYKRGSLLFKVNHTSADSKFNASMSSSISKDVNNLNPVDVTSLALTLPPNYPLYNPDGSLYWDNNFSNPLAMLRDPSRSSTYNIITNVNLGYKILPELTLKTSLGYNRMGNDERNSYLQSNSGPDAFDTFTSLGSHVTEGFIIEPQLNYNKNFGKGKLEVLAGGTYQVSESTTPYSAGLSGFANERLAFNMSSAADIIWLDNFLSRYKYASVFGRVNYQLNEKYILNASFRRDGSSRFGPEKKFGNFGAVGAAWIFSEEEFIKNSLSFLSFGKLRASYGTIGNDQIPNYGYLSTYRSNNFRYGDLPGMYPARIPNPEYSWESTRKLEIALEMGFLKDRIMFSVAGYRNRTSNMLVESPLSPQTGFSFFQANLPATVQNTGIELELNTENIKTKNFTWNTSFNITIPRNKLVSFPNILETEYANTYIVGQPLSIIPAYHVTGISNGIAQFEDVNGDGEISTGIAANGQGDFIVAGQTDPRLYGGLSNSLSYKGLQLDIFIQFTRQTGYNSRFESTRPPGSLFNQDMDLVKDGLRPTAEFGTEAYECYIRYAMSERAVSDASFARLKNVSLSYSLPQAWTKSLHINGASIYLRGQNLLTLTKYQGLDPEMANLPGFVVPPQRLYTIGVQFSL</sequence>
<feature type="signal peptide" evidence="12">
    <location>
        <begin position="1"/>
        <end position="17"/>
    </location>
</feature>
<dbReference type="InterPro" id="IPR008969">
    <property type="entry name" value="CarboxyPept-like_regulatory"/>
</dbReference>
<evidence type="ECO:0000256" key="12">
    <source>
        <dbReference type="SAM" id="SignalP"/>
    </source>
</evidence>
<evidence type="ECO:0000256" key="11">
    <source>
        <dbReference type="RuleBase" id="RU003357"/>
    </source>
</evidence>
<dbReference type="Gene3D" id="2.40.170.20">
    <property type="entry name" value="TonB-dependent receptor, beta-barrel domain"/>
    <property type="match status" value="1"/>
</dbReference>
<evidence type="ECO:0000313" key="15">
    <source>
        <dbReference type="Proteomes" id="UP001378956"/>
    </source>
</evidence>
<evidence type="ECO:0000256" key="7">
    <source>
        <dbReference type="ARBA" id="ARBA00023077"/>
    </source>
</evidence>
<keyword evidence="15" id="KW-1185">Reference proteome</keyword>
<evidence type="ECO:0000256" key="1">
    <source>
        <dbReference type="ARBA" id="ARBA00004571"/>
    </source>
</evidence>
<dbReference type="Pfam" id="PF07715">
    <property type="entry name" value="Plug"/>
    <property type="match status" value="1"/>
</dbReference>
<dbReference type="InterPro" id="IPR039426">
    <property type="entry name" value="TonB-dep_rcpt-like"/>
</dbReference>
<evidence type="ECO:0000256" key="8">
    <source>
        <dbReference type="ARBA" id="ARBA00023136"/>
    </source>
</evidence>
<evidence type="ECO:0000256" key="6">
    <source>
        <dbReference type="ARBA" id="ARBA00023004"/>
    </source>
</evidence>
<keyword evidence="8 10" id="KW-0472">Membrane</keyword>
<reference evidence="14 15" key="1">
    <citation type="submission" date="2024-03" db="EMBL/GenBank/DDBJ databases">
        <title>Sequence of Lycoming College Course Isolates.</title>
        <authorList>
            <person name="Plotts O."/>
            <person name="Newman J."/>
        </authorList>
    </citation>
    <scope>NUCLEOTIDE SEQUENCE [LARGE SCALE GENOMIC DNA]</scope>
    <source>
        <strain evidence="14 15">CJB-3</strain>
    </source>
</reference>
<dbReference type="NCBIfam" id="TIGR04057">
    <property type="entry name" value="SusC_RagA_signa"/>
    <property type="match status" value="1"/>
</dbReference>
<name>A0ABU8NHH1_9SPHI</name>
<dbReference type="Pfam" id="PF00593">
    <property type="entry name" value="TonB_dep_Rec_b-barrel"/>
    <property type="match status" value="1"/>
</dbReference>
<dbReference type="Proteomes" id="UP001378956">
    <property type="component" value="Unassembled WGS sequence"/>
</dbReference>
<dbReference type="Pfam" id="PF13715">
    <property type="entry name" value="CarbopepD_reg_2"/>
    <property type="match status" value="1"/>
</dbReference>
<evidence type="ECO:0000256" key="10">
    <source>
        <dbReference type="PROSITE-ProRule" id="PRU01360"/>
    </source>
</evidence>
<proteinExistence type="inferred from homology"/>
<dbReference type="NCBIfam" id="TIGR04056">
    <property type="entry name" value="OMP_RagA_SusC"/>
    <property type="match status" value="1"/>
</dbReference>
<dbReference type="InterPro" id="IPR036942">
    <property type="entry name" value="Beta-barrel_TonB_sf"/>
</dbReference>
<comment type="caution">
    <text evidence="14">The sequence shown here is derived from an EMBL/GenBank/DDBJ whole genome shotgun (WGS) entry which is preliminary data.</text>
</comment>
<keyword evidence="14" id="KW-0675">Receptor</keyword>
<feature type="domain" description="Secretin/TonB short N-terminal" evidence="13">
    <location>
        <begin position="46"/>
        <end position="97"/>
    </location>
</feature>